<dbReference type="GO" id="GO:0051287">
    <property type="term" value="F:NAD binding"/>
    <property type="evidence" value="ECO:0007669"/>
    <property type="project" value="InterPro"/>
</dbReference>
<keyword evidence="2 4" id="KW-0560">Oxidoreductase</keyword>
<dbReference type="Pfam" id="PF00389">
    <property type="entry name" value="2-Hacid_dh"/>
    <property type="match status" value="1"/>
</dbReference>
<dbReference type="EMBL" id="CP000473">
    <property type="protein sequence ID" value="ABJ86088.1"/>
    <property type="molecule type" value="Genomic_DNA"/>
</dbReference>
<evidence type="ECO:0000259" key="5">
    <source>
        <dbReference type="Pfam" id="PF00389"/>
    </source>
</evidence>
<evidence type="ECO:0000256" key="4">
    <source>
        <dbReference type="RuleBase" id="RU003719"/>
    </source>
</evidence>
<dbReference type="KEGG" id="sus:Acid_5133"/>
<dbReference type="SUPFAM" id="SSF52283">
    <property type="entry name" value="Formate/glycerate dehydrogenase catalytic domain-like"/>
    <property type="match status" value="1"/>
</dbReference>
<evidence type="ECO:0000313" key="7">
    <source>
        <dbReference type="EMBL" id="ABJ86088.1"/>
    </source>
</evidence>
<name>Q01W77_SOLUE</name>
<protein>
    <submittedName>
        <fullName evidence="7">D-isomer specific 2-hydroxyacid dehydrogenase, NAD-binding</fullName>
    </submittedName>
</protein>
<gene>
    <name evidence="7" type="ordered locus">Acid_5133</name>
</gene>
<sequence>MTRICIPDDAPAVLAPSPVFPALQARAQLDYYDTLPGTEDLLIERLREAEVALNIRSSSRFTERVFAACPKLRMVSIWGTGTDHVDLAAAARHGVTVANTPGVAARSIAEHTLALLFAVARQIPHMDAATRRGAWERGQSMELYGKTCGVIGYGAVGRHFARLATAIGMRVMQWTLHPSAYPDVEFASLEDLYRASDVISVHLRLSPDTQDFIAAPQFALMKSEAILLNTARGAIVSEPALLDALIAGNLAAAGLDVFTTEPLPPNHPLTTLPNVVLTPHCAGITPEALHAGLQLAVDNIWAKCIRPPGQST</sequence>
<evidence type="ECO:0000259" key="6">
    <source>
        <dbReference type="Pfam" id="PF02826"/>
    </source>
</evidence>
<evidence type="ECO:0000256" key="2">
    <source>
        <dbReference type="ARBA" id="ARBA00023002"/>
    </source>
</evidence>
<evidence type="ECO:0000256" key="1">
    <source>
        <dbReference type="ARBA" id="ARBA00005854"/>
    </source>
</evidence>
<dbReference type="SUPFAM" id="SSF51735">
    <property type="entry name" value="NAD(P)-binding Rossmann-fold domains"/>
    <property type="match status" value="1"/>
</dbReference>
<dbReference type="eggNOG" id="COG1052">
    <property type="taxonomic scope" value="Bacteria"/>
</dbReference>
<dbReference type="PANTHER" id="PTHR42789">
    <property type="entry name" value="D-ISOMER SPECIFIC 2-HYDROXYACID DEHYDROGENASE FAMILY PROTEIN (AFU_ORTHOLOGUE AFUA_6G10090)"/>
    <property type="match status" value="1"/>
</dbReference>
<dbReference type="OrthoDB" id="117809at2"/>
<dbReference type="AlphaFoldDB" id="Q01W77"/>
<reference evidence="7" key="1">
    <citation type="submission" date="2006-10" db="EMBL/GenBank/DDBJ databases">
        <title>Complete sequence of Solibacter usitatus Ellin6076.</title>
        <authorList>
            <consortium name="US DOE Joint Genome Institute"/>
            <person name="Copeland A."/>
            <person name="Lucas S."/>
            <person name="Lapidus A."/>
            <person name="Barry K."/>
            <person name="Detter J.C."/>
            <person name="Glavina del Rio T."/>
            <person name="Hammon N."/>
            <person name="Israni S."/>
            <person name="Dalin E."/>
            <person name="Tice H."/>
            <person name="Pitluck S."/>
            <person name="Thompson L.S."/>
            <person name="Brettin T."/>
            <person name="Bruce D."/>
            <person name="Han C."/>
            <person name="Tapia R."/>
            <person name="Gilna P."/>
            <person name="Schmutz J."/>
            <person name="Larimer F."/>
            <person name="Land M."/>
            <person name="Hauser L."/>
            <person name="Kyrpides N."/>
            <person name="Mikhailova N."/>
            <person name="Janssen P.H."/>
            <person name="Kuske C.R."/>
            <person name="Richardson P."/>
        </authorList>
    </citation>
    <scope>NUCLEOTIDE SEQUENCE</scope>
    <source>
        <strain evidence="7">Ellin6076</strain>
    </source>
</reference>
<proteinExistence type="inferred from homology"/>
<dbReference type="Gene3D" id="3.40.50.720">
    <property type="entry name" value="NAD(P)-binding Rossmann-like Domain"/>
    <property type="match status" value="2"/>
</dbReference>
<dbReference type="InterPro" id="IPR006139">
    <property type="entry name" value="D-isomer_2_OHA_DH_cat_dom"/>
</dbReference>
<dbReference type="InterPro" id="IPR050857">
    <property type="entry name" value="D-2-hydroxyacid_DH"/>
</dbReference>
<dbReference type="InterPro" id="IPR036291">
    <property type="entry name" value="NAD(P)-bd_dom_sf"/>
</dbReference>
<feature type="domain" description="D-isomer specific 2-hydroxyacid dehydrogenase NAD-binding" evidence="6">
    <location>
        <begin position="113"/>
        <end position="282"/>
    </location>
</feature>
<dbReference type="InParanoid" id="Q01W77"/>
<dbReference type="Pfam" id="PF02826">
    <property type="entry name" value="2-Hacid_dh_C"/>
    <property type="match status" value="1"/>
</dbReference>
<keyword evidence="3" id="KW-0520">NAD</keyword>
<dbReference type="InterPro" id="IPR006140">
    <property type="entry name" value="D-isomer_DH_NAD-bd"/>
</dbReference>
<dbReference type="PANTHER" id="PTHR42789:SF1">
    <property type="entry name" value="D-ISOMER SPECIFIC 2-HYDROXYACID DEHYDROGENASE FAMILY PROTEIN (AFU_ORTHOLOGUE AFUA_6G10090)"/>
    <property type="match status" value="1"/>
</dbReference>
<evidence type="ECO:0000256" key="3">
    <source>
        <dbReference type="ARBA" id="ARBA00023027"/>
    </source>
</evidence>
<organism evidence="7">
    <name type="scientific">Solibacter usitatus (strain Ellin6076)</name>
    <dbReference type="NCBI Taxonomy" id="234267"/>
    <lineage>
        <taxon>Bacteria</taxon>
        <taxon>Pseudomonadati</taxon>
        <taxon>Acidobacteriota</taxon>
        <taxon>Terriglobia</taxon>
        <taxon>Bryobacterales</taxon>
        <taxon>Solibacteraceae</taxon>
        <taxon>Candidatus Solibacter</taxon>
    </lineage>
</organism>
<dbReference type="GO" id="GO:0016616">
    <property type="term" value="F:oxidoreductase activity, acting on the CH-OH group of donors, NAD or NADP as acceptor"/>
    <property type="evidence" value="ECO:0007669"/>
    <property type="project" value="InterPro"/>
</dbReference>
<dbReference type="STRING" id="234267.Acid_5133"/>
<dbReference type="HOGENOM" id="CLU_019796_1_3_0"/>
<dbReference type="FunFam" id="3.40.50.720:FF:000203">
    <property type="entry name" value="D-3-phosphoglycerate dehydrogenase (SerA)"/>
    <property type="match status" value="1"/>
</dbReference>
<comment type="similarity">
    <text evidence="1 4">Belongs to the D-isomer specific 2-hydroxyacid dehydrogenase family.</text>
</comment>
<accession>Q01W77</accession>
<feature type="domain" description="D-isomer specific 2-hydroxyacid dehydrogenase catalytic" evidence="5">
    <location>
        <begin position="22"/>
        <end position="300"/>
    </location>
</feature>